<keyword evidence="1" id="KW-0547">Nucleotide-binding</keyword>
<dbReference type="PATRIC" id="fig|742734.4.peg.3924"/>
<feature type="domain" description="ABC transporter" evidence="4">
    <location>
        <begin position="317"/>
        <end position="507"/>
    </location>
</feature>
<proteinExistence type="predicted"/>
<dbReference type="CDD" id="cd03221">
    <property type="entry name" value="ABCF_EF-3"/>
    <property type="match status" value="2"/>
</dbReference>
<dbReference type="Proteomes" id="UP000037392">
    <property type="component" value="Unassembled WGS sequence"/>
</dbReference>
<evidence type="ECO:0000313" key="5">
    <source>
        <dbReference type="EMBL" id="KMW17003.1"/>
    </source>
</evidence>
<dbReference type="SMART" id="SM00382">
    <property type="entry name" value="AAA"/>
    <property type="match status" value="2"/>
</dbReference>
<keyword evidence="2" id="KW-0067">ATP-binding</keyword>
<evidence type="ECO:0000256" key="3">
    <source>
        <dbReference type="SAM" id="Coils"/>
    </source>
</evidence>
<dbReference type="Pfam" id="PF00005">
    <property type="entry name" value="ABC_tran"/>
    <property type="match status" value="2"/>
</dbReference>
<accession>A0A0J9BW40</accession>
<dbReference type="SUPFAM" id="SSF52540">
    <property type="entry name" value="P-loop containing nucleoside triphosphate hydrolases"/>
    <property type="match status" value="2"/>
</dbReference>
<evidence type="ECO:0000256" key="1">
    <source>
        <dbReference type="ARBA" id="ARBA00022741"/>
    </source>
</evidence>
<comment type="caution">
    <text evidence="5">The sequence shown here is derived from an EMBL/GenBank/DDBJ whole genome shotgun (WGS) entry which is preliminary data.</text>
</comment>
<sequence length="508" mass="57337">MSLLTITGLSHSYGDHVLYRNAEFTLNKGEHIGIVGQNGTGKSTLIKICTEQVIPDQGRIVRQPGITVGYLDQYAELEEYLTVKEFLRSAFSHLYKTEEKMNRLYEGAAKGEDGMLVRAARYQEYLEQCDFYSVETRIRQVASGLGLTGMGLDRLVSHMSGGQRAKVILAKLILERPDVLLLDEPTNFLDQEQVTWLGEYLTGIENAFLLVSHDDHFLEVTSNRICDIDNDTITKYHGTYSEFVQKKTRLRDDYQRQYAAQQKEIKKTEEFIRKNIAGRNARMARGRQKQLDRLERMDALENREIKPAFPFVCLPFTDTEHLTVGHLTVGYQEPVLEDISFSVKGGQKAVITGFNGVGKSTLLKTIMGQIPALGGRVRLSAQVTAAYFEQELVWTDQTMTPIQVISDLFPDMTVREVRQHLAYCGISAKQALQPIGTLSGGEQTKVKLCILTLIPCNLMIMDEPTNHLDIQAKDALKKSLSQFPGTVLLVSHEESFYRGWAQRVIEIS</sequence>
<dbReference type="InterPro" id="IPR032781">
    <property type="entry name" value="ABC_tran_Xtn"/>
</dbReference>
<dbReference type="InterPro" id="IPR003439">
    <property type="entry name" value="ABC_transporter-like_ATP-bd"/>
</dbReference>
<dbReference type="Gene3D" id="3.40.50.300">
    <property type="entry name" value="P-loop containing nucleotide triphosphate hydrolases"/>
    <property type="match status" value="2"/>
</dbReference>
<organism evidence="5 6">
    <name type="scientific">[Clostridium] citroniae WAL-19142</name>
    <dbReference type="NCBI Taxonomy" id="742734"/>
    <lineage>
        <taxon>Bacteria</taxon>
        <taxon>Bacillati</taxon>
        <taxon>Bacillota</taxon>
        <taxon>Clostridia</taxon>
        <taxon>Lachnospirales</taxon>
        <taxon>Lachnospiraceae</taxon>
        <taxon>Enterocloster</taxon>
    </lineage>
</organism>
<gene>
    <name evidence="5" type="ORF">HMPREF9470_03656</name>
</gene>
<dbReference type="OrthoDB" id="9801441at2"/>
<dbReference type="PANTHER" id="PTHR42855:SF2">
    <property type="entry name" value="DRUG RESISTANCE ABC TRANSPORTER,ATP-BINDING PROTEIN"/>
    <property type="match status" value="1"/>
</dbReference>
<dbReference type="PROSITE" id="PS50893">
    <property type="entry name" value="ABC_TRANSPORTER_2"/>
    <property type="match status" value="2"/>
</dbReference>
<dbReference type="AlphaFoldDB" id="A0A0J9BW40"/>
<dbReference type="InterPro" id="IPR003593">
    <property type="entry name" value="AAA+_ATPase"/>
</dbReference>
<dbReference type="PROSITE" id="PS00211">
    <property type="entry name" value="ABC_TRANSPORTER_1"/>
    <property type="match status" value="2"/>
</dbReference>
<dbReference type="GO" id="GO:0016887">
    <property type="term" value="F:ATP hydrolysis activity"/>
    <property type="evidence" value="ECO:0007669"/>
    <property type="project" value="InterPro"/>
</dbReference>
<dbReference type="InterPro" id="IPR051309">
    <property type="entry name" value="ABCF_ATPase"/>
</dbReference>
<dbReference type="FunFam" id="3.40.50.300:FF:000011">
    <property type="entry name" value="Putative ABC transporter ATP-binding component"/>
    <property type="match status" value="1"/>
</dbReference>
<dbReference type="PANTHER" id="PTHR42855">
    <property type="entry name" value="ABC TRANSPORTER ATP-BINDING SUBUNIT"/>
    <property type="match status" value="1"/>
</dbReference>
<evidence type="ECO:0000313" key="6">
    <source>
        <dbReference type="Proteomes" id="UP000037392"/>
    </source>
</evidence>
<dbReference type="GeneID" id="93162560"/>
<dbReference type="GO" id="GO:0005524">
    <property type="term" value="F:ATP binding"/>
    <property type="evidence" value="ECO:0007669"/>
    <property type="project" value="UniProtKB-KW"/>
</dbReference>
<protein>
    <recommendedName>
        <fullName evidence="4">ABC transporter domain-containing protein</fullName>
    </recommendedName>
</protein>
<name>A0A0J9BW40_9FIRM</name>
<dbReference type="Pfam" id="PF12848">
    <property type="entry name" value="ABC_tran_Xtn"/>
    <property type="match status" value="1"/>
</dbReference>
<evidence type="ECO:0000256" key="2">
    <source>
        <dbReference type="ARBA" id="ARBA00022840"/>
    </source>
</evidence>
<evidence type="ECO:0000259" key="4">
    <source>
        <dbReference type="PROSITE" id="PS50893"/>
    </source>
</evidence>
<keyword evidence="3" id="KW-0175">Coiled coil</keyword>
<dbReference type="InterPro" id="IPR017871">
    <property type="entry name" value="ABC_transporter-like_CS"/>
</dbReference>
<dbReference type="InterPro" id="IPR027417">
    <property type="entry name" value="P-loop_NTPase"/>
</dbReference>
<dbReference type="RefSeq" id="WP_045092219.1">
    <property type="nucleotide sequence ID" value="NZ_KQ235880.1"/>
</dbReference>
<dbReference type="EMBL" id="ADLK01000028">
    <property type="protein sequence ID" value="KMW17003.1"/>
    <property type="molecule type" value="Genomic_DNA"/>
</dbReference>
<feature type="domain" description="ABC transporter" evidence="4">
    <location>
        <begin position="4"/>
        <end position="255"/>
    </location>
</feature>
<feature type="coiled-coil region" evidence="3">
    <location>
        <begin position="244"/>
        <end position="271"/>
    </location>
</feature>
<reference evidence="5 6" key="1">
    <citation type="submission" date="2011-04" db="EMBL/GenBank/DDBJ databases">
        <title>The Genome Sequence of Clostridium citroniae WAL-19142.</title>
        <authorList>
            <consortium name="The Broad Institute Genome Sequencing Platform"/>
            <person name="Earl A."/>
            <person name="Ward D."/>
            <person name="Feldgarden M."/>
            <person name="Gevers D."/>
            <person name="Warren Y.A."/>
            <person name="Tyrrell K.L."/>
            <person name="Citron D.M."/>
            <person name="Goldstein E.J."/>
            <person name="Daigneault M."/>
            <person name="Allen-Vercoe E."/>
            <person name="Young S.K."/>
            <person name="Zeng Q."/>
            <person name="Gargeya S."/>
            <person name="Fitzgerald M."/>
            <person name="Haas B."/>
            <person name="Abouelleil A."/>
            <person name="Alvarado L."/>
            <person name="Arachchi H.M."/>
            <person name="Berlin A."/>
            <person name="Brown A."/>
            <person name="Chapman S.B."/>
            <person name="Chen Z."/>
            <person name="Dunbar C."/>
            <person name="Freedman E."/>
            <person name="Gearin G."/>
            <person name="Gellesch M."/>
            <person name="Goldberg J."/>
            <person name="Griggs A."/>
            <person name="Gujja S."/>
            <person name="Heilman E.R."/>
            <person name="Heiman D."/>
            <person name="Howarth C."/>
            <person name="Larson L."/>
            <person name="Lui A."/>
            <person name="MacDonald P.J."/>
            <person name="Mehta T."/>
            <person name="Montmayeur A."/>
            <person name="Murphy C."/>
            <person name="Neiman D."/>
            <person name="Pearson M."/>
            <person name="Priest M."/>
            <person name="Roberts A."/>
            <person name="Saif S."/>
            <person name="Shea T."/>
            <person name="Shenoy N."/>
            <person name="Sisk P."/>
            <person name="Stolte C."/>
            <person name="Sykes S."/>
            <person name="White J."/>
            <person name="Yandava C."/>
            <person name="Wortman J."/>
            <person name="Nusbaum C."/>
            <person name="Birren B."/>
        </authorList>
    </citation>
    <scope>NUCLEOTIDE SEQUENCE [LARGE SCALE GENOMIC DNA]</scope>
    <source>
        <strain evidence="5 6">WAL-19142</strain>
    </source>
</reference>